<dbReference type="InterPro" id="IPR001468">
    <property type="entry name" value="Indole-3-GlycerolPSynthase_CS"/>
</dbReference>
<evidence type="ECO:0000256" key="2">
    <source>
        <dbReference type="ARBA" id="ARBA00004696"/>
    </source>
</evidence>
<dbReference type="OrthoDB" id="9804217at2"/>
<comment type="similarity">
    <text evidence="3 9">Belongs to the TrpC family.</text>
</comment>
<sequence length="264" mass="28761">MATILDEIIAQKHRELGEIKHALEEKRGQDTYHKRSFLEKLKLADELRIIAEFKRASPSKGDINIKADPQAQARAYVEFGADAISVLTDKSFFKGSFADLEAVRAAVDSPILCKDFMIDSSQIELAKRSGANIILLIAAALEKDQLKELYNYSIANGLEVLIEVHNDKELDTALETGTKLIGVNNRDLKTFKVDLGVTETLAPQILNAGAFLVSESGLKTKADAERAVRAGANAILVGEALMAAGGLEAQLKGMKVPMIKAEQR</sequence>
<evidence type="ECO:0000256" key="1">
    <source>
        <dbReference type="ARBA" id="ARBA00001633"/>
    </source>
</evidence>
<comment type="caution">
    <text evidence="11">The sequence shown here is derived from an EMBL/GenBank/DDBJ whole genome shotgun (WGS) entry which is preliminary data.</text>
</comment>
<dbReference type="NCBIfam" id="NF001377">
    <property type="entry name" value="PRK00278.2-4"/>
    <property type="match status" value="1"/>
</dbReference>
<dbReference type="HAMAP" id="MF_00134_B">
    <property type="entry name" value="IGPS_B"/>
    <property type="match status" value="1"/>
</dbReference>
<evidence type="ECO:0000313" key="12">
    <source>
        <dbReference type="EMBL" id="PLR91176.1"/>
    </source>
</evidence>
<keyword evidence="4 9" id="KW-0028">Amino-acid biosynthesis</keyword>
<dbReference type="SUPFAM" id="SSF51366">
    <property type="entry name" value="Ribulose-phoshate binding barrel"/>
    <property type="match status" value="1"/>
</dbReference>
<reference evidence="11 13" key="1">
    <citation type="submission" date="2017-11" db="EMBL/GenBank/DDBJ databases">
        <title>Comparitive Functional Genomics of Dry Heat Resistant strains isolated from the Viking Spacecraft.</title>
        <authorList>
            <person name="Seuylemezian A."/>
            <person name="Cooper K."/>
            <person name="Vaishampayan P."/>
        </authorList>
    </citation>
    <scope>NUCLEOTIDE SEQUENCE [LARGE SCALE GENOMIC DNA]</scope>
    <source>
        <strain evidence="11 13">M4.6</strain>
    </source>
</reference>
<dbReference type="InterPro" id="IPR013798">
    <property type="entry name" value="Indole-3-glycerol_P_synth_dom"/>
</dbReference>
<accession>A0A2N5GIN9</accession>
<dbReference type="InterPro" id="IPR011060">
    <property type="entry name" value="RibuloseP-bd_barrel"/>
</dbReference>
<evidence type="ECO:0000313" key="13">
    <source>
        <dbReference type="Proteomes" id="UP000234951"/>
    </source>
</evidence>
<protein>
    <recommendedName>
        <fullName evidence="9">Indole-3-glycerol phosphate synthase</fullName>
        <shortName evidence="9">IGPS</shortName>
        <ecNumber evidence="9">4.1.1.48</ecNumber>
    </recommendedName>
</protein>
<dbReference type="EC" id="4.1.1.48" evidence="9"/>
<dbReference type="Proteomes" id="UP000234951">
    <property type="component" value="Unassembled WGS sequence"/>
</dbReference>
<evidence type="ECO:0000259" key="10">
    <source>
        <dbReference type="Pfam" id="PF00218"/>
    </source>
</evidence>
<keyword evidence="7 9" id="KW-0057">Aromatic amino acid biosynthesis</keyword>
<dbReference type="AlphaFoldDB" id="A0A2N5GIN9"/>
<gene>
    <name evidence="9" type="primary">trpC</name>
    <name evidence="11" type="ORF">CU635_16610</name>
    <name evidence="12" type="ORF">CVD25_19495</name>
</gene>
<evidence type="ECO:0000313" key="14">
    <source>
        <dbReference type="Proteomes" id="UP000235114"/>
    </source>
</evidence>
<keyword evidence="8 9" id="KW-0456">Lyase</keyword>
<name>A0A2N5GIN9_9BACI</name>
<reference evidence="12 14" key="2">
    <citation type="submission" date="2017-12" db="EMBL/GenBank/DDBJ databases">
        <title>Comparative Functional Genomics of Dry Heat Resistant strains isolated from the Viking Spacecraft.</title>
        <authorList>
            <person name="Seuylemezian A."/>
            <person name="Cooper K."/>
            <person name="Vaishampayan P."/>
        </authorList>
    </citation>
    <scope>NUCLEOTIDE SEQUENCE [LARGE SCALE GENOMIC DNA]</scope>
    <source>
        <strain evidence="12 14">ATCC 29669</strain>
    </source>
</reference>
<organism evidence="11 13">
    <name type="scientific">Bacillus canaveralius</name>
    <dbReference type="NCBI Taxonomy" id="1403243"/>
    <lineage>
        <taxon>Bacteria</taxon>
        <taxon>Bacillati</taxon>
        <taxon>Bacillota</taxon>
        <taxon>Bacilli</taxon>
        <taxon>Bacillales</taxon>
        <taxon>Bacillaceae</taxon>
        <taxon>Bacillus</taxon>
    </lineage>
</organism>
<dbReference type="FunFam" id="3.20.20.70:FF:000024">
    <property type="entry name" value="Indole-3-glycerol phosphate synthase"/>
    <property type="match status" value="1"/>
</dbReference>
<dbReference type="PANTHER" id="PTHR22854:SF2">
    <property type="entry name" value="INDOLE-3-GLYCEROL-PHOSPHATE SYNTHASE"/>
    <property type="match status" value="1"/>
</dbReference>
<dbReference type="Proteomes" id="UP000235114">
    <property type="component" value="Unassembled WGS sequence"/>
</dbReference>
<dbReference type="InterPro" id="IPR045186">
    <property type="entry name" value="Indole-3-glycerol_P_synth"/>
</dbReference>
<dbReference type="PANTHER" id="PTHR22854">
    <property type="entry name" value="TRYPTOPHAN BIOSYNTHESIS PROTEIN"/>
    <property type="match status" value="1"/>
</dbReference>
<dbReference type="GO" id="GO:0004425">
    <property type="term" value="F:indole-3-glycerol-phosphate synthase activity"/>
    <property type="evidence" value="ECO:0007669"/>
    <property type="project" value="UniProtKB-UniRule"/>
</dbReference>
<dbReference type="EMBL" id="PGVA01000043">
    <property type="protein sequence ID" value="PLR80888.1"/>
    <property type="molecule type" value="Genomic_DNA"/>
</dbReference>
<dbReference type="InterPro" id="IPR013785">
    <property type="entry name" value="Aldolase_TIM"/>
</dbReference>
<evidence type="ECO:0000256" key="8">
    <source>
        <dbReference type="ARBA" id="ARBA00023239"/>
    </source>
</evidence>
<keyword evidence="5 9" id="KW-0210">Decarboxylase</keyword>
<dbReference type="CDD" id="cd00331">
    <property type="entry name" value="IGPS"/>
    <property type="match status" value="1"/>
</dbReference>
<dbReference type="PROSITE" id="PS00614">
    <property type="entry name" value="IGPS"/>
    <property type="match status" value="1"/>
</dbReference>
<feature type="domain" description="Indole-3-glycerol phosphate synthase" evidence="10">
    <location>
        <begin position="5"/>
        <end position="252"/>
    </location>
</feature>
<evidence type="ECO:0000256" key="9">
    <source>
        <dbReference type="HAMAP-Rule" id="MF_00134"/>
    </source>
</evidence>
<proteinExistence type="inferred from homology"/>
<comment type="pathway">
    <text evidence="2 9">Amino-acid biosynthesis; L-tryptophan biosynthesis; L-tryptophan from chorismate: step 4/5.</text>
</comment>
<dbReference type="EMBL" id="PGVD01000067">
    <property type="protein sequence ID" value="PLR91176.1"/>
    <property type="molecule type" value="Genomic_DNA"/>
</dbReference>
<dbReference type="Gene3D" id="3.20.20.70">
    <property type="entry name" value="Aldolase class I"/>
    <property type="match status" value="1"/>
</dbReference>
<dbReference type="GO" id="GO:0000162">
    <property type="term" value="P:L-tryptophan biosynthetic process"/>
    <property type="evidence" value="ECO:0007669"/>
    <property type="project" value="UniProtKB-UniRule"/>
</dbReference>
<keyword evidence="6 9" id="KW-0822">Tryptophan biosynthesis</keyword>
<dbReference type="UniPathway" id="UPA00035">
    <property type="reaction ID" value="UER00043"/>
</dbReference>
<evidence type="ECO:0000313" key="11">
    <source>
        <dbReference type="EMBL" id="PLR80888.1"/>
    </source>
</evidence>
<evidence type="ECO:0000256" key="5">
    <source>
        <dbReference type="ARBA" id="ARBA00022793"/>
    </source>
</evidence>
<evidence type="ECO:0000256" key="6">
    <source>
        <dbReference type="ARBA" id="ARBA00022822"/>
    </source>
</evidence>
<comment type="catalytic activity">
    <reaction evidence="1 9">
        <text>1-(2-carboxyphenylamino)-1-deoxy-D-ribulose 5-phosphate + H(+) = (1S,2R)-1-C-(indol-3-yl)glycerol 3-phosphate + CO2 + H2O</text>
        <dbReference type="Rhea" id="RHEA:23476"/>
        <dbReference type="ChEBI" id="CHEBI:15377"/>
        <dbReference type="ChEBI" id="CHEBI:15378"/>
        <dbReference type="ChEBI" id="CHEBI:16526"/>
        <dbReference type="ChEBI" id="CHEBI:58613"/>
        <dbReference type="ChEBI" id="CHEBI:58866"/>
        <dbReference type="EC" id="4.1.1.48"/>
    </reaction>
</comment>
<dbReference type="GO" id="GO:0004640">
    <property type="term" value="F:phosphoribosylanthranilate isomerase activity"/>
    <property type="evidence" value="ECO:0007669"/>
    <property type="project" value="TreeGrafter"/>
</dbReference>
<dbReference type="Pfam" id="PF00218">
    <property type="entry name" value="IGPS"/>
    <property type="match status" value="1"/>
</dbReference>
<dbReference type="RefSeq" id="WP_101578502.1">
    <property type="nucleotide sequence ID" value="NZ_PGVA01000043.1"/>
</dbReference>
<evidence type="ECO:0000256" key="3">
    <source>
        <dbReference type="ARBA" id="ARBA00008737"/>
    </source>
</evidence>
<evidence type="ECO:0000256" key="7">
    <source>
        <dbReference type="ARBA" id="ARBA00023141"/>
    </source>
</evidence>
<keyword evidence="14" id="KW-1185">Reference proteome</keyword>
<evidence type="ECO:0000256" key="4">
    <source>
        <dbReference type="ARBA" id="ARBA00022605"/>
    </source>
</evidence>